<evidence type="ECO:0000313" key="3">
    <source>
        <dbReference type="Proteomes" id="UP000009168"/>
    </source>
</evidence>
<evidence type="ECO:0000313" key="2">
    <source>
        <dbReference type="EMBL" id="EAR99396.1"/>
    </source>
</evidence>
<evidence type="ECO:0000256" key="1">
    <source>
        <dbReference type="SAM" id="Coils"/>
    </source>
</evidence>
<reference evidence="3" key="1">
    <citation type="journal article" date="2006" name="PLoS Biol.">
        <title>Macronuclear genome sequence of the ciliate Tetrahymena thermophila, a model eukaryote.</title>
        <authorList>
            <person name="Eisen J.A."/>
            <person name="Coyne R.S."/>
            <person name="Wu M."/>
            <person name="Wu D."/>
            <person name="Thiagarajan M."/>
            <person name="Wortman J.R."/>
            <person name="Badger J.H."/>
            <person name="Ren Q."/>
            <person name="Amedeo P."/>
            <person name="Jones K.M."/>
            <person name="Tallon L.J."/>
            <person name="Delcher A.L."/>
            <person name="Salzberg S.L."/>
            <person name="Silva J.C."/>
            <person name="Haas B.J."/>
            <person name="Majoros W.H."/>
            <person name="Farzad M."/>
            <person name="Carlton J.M."/>
            <person name="Smith R.K. Jr."/>
            <person name="Garg J."/>
            <person name="Pearlman R.E."/>
            <person name="Karrer K.M."/>
            <person name="Sun L."/>
            <person name="Manning G."/>
            <person name="Elde N.C."/>
            <person name="Turkewitz A.P."/>
            <person name="Asai D.J."/>
            <person name="Wilkes D.E."/>
            <person name="Wang Y."/>
            <person name="Cai H."/>
            <person name="Collins K."/>
            <person name="Stewart B.A."/>
            <person name="Lee S.R."/>
            <person name="Wilamowska K."/>
            <person name="Weinberg Z."/>
            <person name="Ruzzo W.L."/>
            <person name="Wloga D."/>
            <person name="Gaertig J."/>
            <person name="Frankel J."/>
            <person name="Tsao C.-C."/>
            <person name="Gorovsky M.A."/>
            <person name="Keeling P.J."/>
            <person name="Waller R.F."/>
            <person name="Patron N.J."/>
            <person name="Cherry J.M."/>
            <person name="Stover N.A."/>
            <person name="Krieger C.J."/>
            <person name="del Toro C."/>
            <person name="Ryder H.F."/>
            <person name="Williamson S.C."/>
            <person name="Barbeau R.A."/>
            <person name="Hamilton E.P."/>
            <person name="Orias E."/>
        </authorList>
    </citation>
    <scope>NUCLEOTIDE SEQUENCE [LARGE SCALE GENOMIC DNA]</scope>
    <source>
        <strain evidence="3">SB210</strain>
    </source>
</reference>
<dbReference type="HOGENOM" id="CLU_755436_0_0_1"/>
<organism evidence="2 3">
    <name type="scientific">Tetrahymena thermophila (strain SB210)</name>
    <dbReference type="NCBI Taxonomy" id="312017"/>
    <lineage>
        <taxon>Eukaryota</taxon>
        <taxon>Sar</taxon>
        <taxon>Alveolata</taxon>
        <taxon>Ciliophora</taxon>
        <taxon>Intramacronucleata</taxon>
        <taxon>Oligohymenophorea</taxon>
        <taxon>Hymenostomatida</taxon>
        <taxon>Tetrahymenina</taxon>
        <taxon>Tetrahymenidae</taxon>
        <taxon>Tetrahymena</taxon>
    </lineage>
</organism>
<dbReference type="Proteomes" id="UP000009168">
    <property type="component" value="Unassembled WGS sequence"/>
</dbReference>
<dbReference type="KEGG" id="tet:TTHERM_00133620"/>
<dbReference type="GeneID" id="7829254"/>
<dbReference type="EMBL" id="GG662639">
    <property type="protein sequence ID" value="EAR99396.1"/>
    <property type="molecule type" value="Genomic_DNA"/>
</dbReference>
<keyword evidence="1" id="KW-0175">Coiled coil</keyword>
<accession>I7M8P2</accession>
<proteinExistence type="predicted"/>
<dbReference type="AlphaFoldDB" id="I7M8P2"/>
<protein>
    <submittedName>
        <fullName evidence="2">Uncharacterized protein</fullName>
    </submittedName>
</protein>
<name>I7M8P2_TETTS</name>
<gene>
    <name evidence="2" type="ORF">TTHERM_00133620</name>
</gene>
<sequence length="367" mass="44033">MDQVFLNQCPIKGHYASNKDQICLDEECECEIMCLYCRIDHIDNNKNHNIIPINEIAEKIQLLQKPQQIQNNIINQANKILLAIQKQIDMKFIYDLEQTNYFRLYQEIKDLDLTCYQNIIKLNKQTLKQLLVVYKSYEQDIQQELNLDENDKKQIVEMIFQKLNPLKKQNKLFQEFKYNPQQEQIENFIGNLNKQQQSFELQEEIEKLENQIRSKDIQIQEKVEVINSLQQLIQNVSDQNSNYDNEIESYKQTLEEYQKKNKQYLKNIKENNSFIKQLEETNKDLIKTIEKQQQETNDKKSSNNCIKLLNFPLNGKISQKHFDELFSTIQRNFVENLDNEYQKNILQLTSELYSKLEQHYTDLQQPL</sequence>
<keyword evidence="3" id="KW-1185">Reference proteome</keyword>
<dbReference type="InParanoid" id="I7M8P2"/>
<dbReference type="RefSeq" id="XP_001019641.1">
    <property type="nucleotide sequence ID" value="XM_001019641.1"/>
</dbReference>
<feature type="coiled-coil region" evidence="1">
    <location>
        <begin position="191"/>
        <end position="295"/>
    </location>
</feature>